<evidence type="ECO:0000259" key="4">
    <source>
        <dbReference type="Pfam" id="PF13191"/>
    </source>
</evidence>
<dbReference type="PROSITE" id="PS00678">
    <property type="entry name" value="WD_REPEATS_1"/>
    <property type="match status" value="6"/>
</dbReference>
<reference evidence="6" key="1">
    <citation type="submission" date="2021-05" db="EMBL/GenBank/DDBJ databases">
        <authorList>
            <person name="Pietrasiak N."/>
            <person name="Ward R."/>
            <person name="Stajich J.E."/>
            <person name="Kurbessoian T."/>
        </authorList>
    </citation>
    <scope>NUCLEOTIDE SEQUENCE</scope>
    <source>
        <strain evidence="6">GSE-TBD4-15B</strain>
    </source>
</reference>
<feature type="repeat" description="WD" evidence="3">
    <location>
        <begin position="916"/>
        <end position="955"/>
    </location>
</feature>
<dbReference type="Pfam" id="PF00400">
    <property type="entry name" value="WD40"/>
    <property type="match status" value="14"/>
</dbReference>
<protein>
    <submittedName>
        <fullName evidence="6">Pentapeptide repeat-containing protein</fullName>
    </submittedName>
</protein>
<sequence length="1157" mass="127311">MELETAIAFTDALVFAQMGEHLNDLQQALLQASWSWERQNYEQIANRYGYSATYLKHDVGPKLWKLLSEVLQEKVTKASFRAAIERRYQASGSVSKPAVELDQQQDWGEAIDISYFYGRESELAQLEQWVGAERCRLVAILGMGGMGKTALSVKLAQRLVESGQFEQMIWRSLRNFPAFADWLTDCLQVMTRSELPETAEAKLGLLLSNLRKRRCLLVLDNAETVLSDQSYSELLKQIGETLHQSCLVLTSREKPRSVALLEGETLPVRSLALGGLSNTAGAELIKLKGKFQGTSTEWKNLIQGYSGNPLALKLISTTIQALFDGNIGDFLQQGALAFGSVRELIAQQFHQLNEAQQTLLTSLAISREPVNFAVLRSELITLSPSQLIELLERLEHQSWIERQAGLFSLQPVIMEYVIDQLVEQISQEIQASVPKTLRSHALLRVAAKDYIRDIQSQLILQPILTQLQSEPSTVLWRFLSQLQHKPASEVGYAGGNLLNLILQIQPELQGCDLSHLVLWQANLQNAMLHNVDFSSSDLSNSIFTDTFGIVFTVAFNLDGTMLATGDAEGGLRLWQDGKLWRNLTGHQGWVWAVAFSPGGRLASCSSDKTIRIWDIQTGNCQQVLDGQSGSIWAIAFSPDGSLLASGSDESAIRLWNLQTGSCRKLTGQQGPILTLAFSNQTLASGSVDGTIDLWDLQNDTHRRLAQQTDRIWSVAFSHGGTLLASGSADGSVCLWDLASLTCLHQLNDHRDRVRAVRFSPDDQQLISSSDDQTLRQWQVQTGLCQRIMHGHSSTIFALAYAADGQSLASGSADQTVRIWDASSGKCLKVMQGYSNSVFSVAFCPQPHPATWQIASGSTDQTVRLWQSDGSYTVLSGHAGWVTAVAFDPQGQRLASASADQTIRLWDLQTQTCLQVLRGHSNWVQSVSLSNRLLASGGDDRTVRLWDLQTGDCLRVLRGHTGWVWSVAFSPAANLIASSSDDQTIRLWSIEGDCLQVLSGHTSRVQSITFSPDGTYLASASSDQTIRLWAVKSGLCQQVLRGHNNNVWAVAFSADGKLLASSSLDQTVRLWNLTGDCLGVLPVQNQSVRSSVAFDPTGGLLATGSHSSILVWDIATGQQLTRLIPRRPYQDSNIVNTIGITAAQKETLKALGMVERES</sequence>
<feature type="repeat" description="WD" evidence="3">
    <location>
        <begin position="746"/>
        <end position="787"/>
    </location>
</feature>
<dbReference type="Gene3D" id="3.40.50.300">
    <property type="entry name" value="P-loop containing nucleotide triphosphate hydrolases"/>
    <property type="match status" value="1"/>
</dbReference>
<dbReference type="InterPro" id="IPR036322">
    <property type="entry name" value="WD40_repeat_dom_sf"/>
</dbReference>
<dbReference type="CDD" id="cd00200">
    <property type="entry name" value="WD40"/>
    <property type="match status" value="2"/>
</dbReference>
<dbReference type="PANTHER" id="PTHR22847:SF637">
    <property type="entry name" value="WD REPEAT DOMAIN 5B"/>
    <property type="match status" value="1"/>
</dbReference>
<feature type="repeat" description="WD" evidence="3">
    <location>
        <begin position="830"/>
        <end position="875"/>
    </location>
</feature>
<dbReference type="InterPro" id="IPR019775">
    <property type="entry name" value="WD40_repeat_CS"/>
</dbReference>
<feature type="repeat" description="WD" evidence="3">
    <location>
        <begin position="583"/>
        <end position="623"/>
    </location>
</feature>
<feature type="domain" description="Orc1-like AAA ATPase" evidence="4">
    <location>
        <begin position="116"/>
        <end position="241"/>
    </location>
</feature>
<dbReference type="InterPro" id="IPR001680">
    <property type="entry name" value="WD40_rpt"/>
</dbReference>
<dbReference type="InterPro" id="IPR058651">
    <property type="entry name" value="HTH_VMAP-M9"/>
</dbReference>
<dbReference type="PROSITE" id="PS50082">
    <property type="entry name" value="WD_REPEATS_2"/>
    <property type="match status" value="13"/>
</dbReference>
<evidence type="ECO:0000256" key="1">
    <source>
        <dbReference type="ARBA" id="ARBA00022574"/>
    </source>
</evidence>
<dbReference type="SUPFAM" id="SSF141571">
    <property type="entry name" value="Pentapeptide repeat-like"/>
    <property type="match status" value="1"/>
</dbReference>
<feature type="repeat" description="WD" evidence="3">
    <location>
        <begin position="997"/>
        <end position="1038"/>
    </location>
</feature>
<dbReference type="Proteomes" id="UP000707356">
    <property type="component" value="Unassembled WGS sequence"/>
</dbReference>
<dbReference type="Pfam" id="PF00805">
    <property type="entry name" value="Pentapeptide"/>
    <property type="match status" value="1"/>
</dbReference>
<feature type="repeat" description="WD" evidence="3">
    <location>
        <begin position="788"/>
        <end position="829"/>
    </location>
</feature>
<name>A0A951PDW0_9CYAN</name>
<dbReference type="PANTHER" id="PTHR22847">
    <property type="entry name" value="WD40 REPEAT PROTEIN"/>
    <property type="match status" value="1"/>
</dbReference>
<organism evidence="6 7">
    <name type="scientific">Pegethrix bostrychoides GSE-TBD4-15B</name>
    <dbReference type="NCBI Taxonomy" id="2839662"/>
    <lineage>
        <taxon>Bacteria</taxon>
        <taxon>Bacillati</taxon>
        <taxon>Cyanobacteriota</taxon>
        <taxon>Cyanophyceae</taxon>
        <taxon>Oculatellales</taxon>
        <taxon>Oculatellaceae</taxon>
        <taxon>Pegethrix</taxon>
    </lineage>
</organism>
<dbReference type="PRINTS" id="PR00320">
    <property type="entry name" value="GPROTEINBRPT"/>
</dbReference>
<dbReference type="PROSITE" id="PS50294">
    <property type="entry name" value="WD_REPEATS_REGION"/>
    <property type="match status" value="12"/>
</dbReference>
<gene>
    <name evidence="6" type="ORF">KME07_14335</name>
</gene>
<proteinExistence type="predicted"/>
<keyword evidence="2" id="KW-0677">Repeat</keyword>
<dbReference type="Pfam" id="PF26355">
    <property type="entry name" value="HTH_VMAP-M9"/>
    <property type="match status" value="1"/>
</dbReference>
<accession>A0A951PDW0</accession>
<dbReference type="SUPFAM" id="SSF50978">
    <property type="entry name" value="WD40 repeat-like"/>
    <property type="match status" value="2"/>
</dbReference>
<dbReference type="SMART" id="SM00320">
    <property type="entry name" value="WD40"/>
    <property type="match status" value="14"/>
</dbReference>
<feature type="repeat" description="WD" evidence="3">
    <location>
        <begin position="665"/>
        <end position="704"/>
    </location>
</feature>
<dbReference type="AlphaFoldDB" id="A0A951PDW0"/>
<reference evidence="6" key="2">
    <citation type="journal article" date="2022" name="Microbiol. Resour. Announc.">
        <title>Metagenome Sequencing to Explore Phylogenomics of Terrestrial Cyanobacteria.</title>
        <authorList>
            <person name="Ward R.D."/>
            <person name="Stajich J.E."/>
            <person name="Johansen J.R."/>
            <person name="Huntemann M."/>
            <person name="Clum A."/>
            <person name="Foster B."/>
            <person name="Foster B."/>
            <person name="Roux S."/>
            <person name="Palaniappan K."/>
            <person name="Varghese N."/>
            <person name="Mukherjee S."/>
            <person name="Reddy T.B.K."/>
            <person name="Daum C."/>
            <person name="Copeland A."/>
            <person name="Chen I.A."/>
            <person name="Ivanova N.N."/>
            <person name="Kyrpides N.C."/>
            <person name="Shapiro N."/>
            <person name="Eloe-Fadrosh E.A."/>
            <person name="Pietrasiak N."/>
        </authorList>
    </citation>
    <scope>NUCLEOTIDE SEQUENCE</scope>
    <source>
        <strain evidence="6">GSE-TBD4-15B</strain>
    </source>
</reference>
<feature type="repeat" description="WD" evidence="3">
    <location>
        <begin position="874"/>
        <end position="915"/>
    </location>
</feature>
<feature type="repeat" description="WD" evidence="3">
    <location>
        <begin position="624"/>
        <end position="665"/>
    </location>
</feature>
<feature type="domain" description="vWA-MoxR associated protein N-terminal HTH" evidence="5">
    <location>
        <begin position="1"/>
        <end position="87"/>
    </location>
</feature>
<dbReference type="InterPro" id="IPR041664">
    <property type="entry name" value="AAA_16"/>
</dbReference>
<evidence type="ECO:0000256" key="2">
    <source>
        <dbReference type="ARBA" id="ARBA00022737"/>
    </source>
</evidence>
<dbReference type="InterPro" id="IPR001646">
    <property type="entry name" value="5peptide_repeat"/>
</dbReference>
<feature type="repeat" description="WD" evidence="3">
    <location>
        <begin position="1039"/>
        <end position="1072"/>
    </location>
</feature>
<feature type="repeat" description="WD" evidence="3">
    <location>
        <begin position="550"/>
        <end position="575"/>
    </location>
</feature>
<dbReference type="Pfam" id="PF13191">
    <property type="entry name" value="AAA_16"/>
    <property type="match status" value="1"/>
</dbReference>
<feature type="repeat" description="WD" evidence="3">
    <location>
        <begin position="704"/>
        <end position="745"/>
    </location>
</feature>
<comment type="caution">
    <text evidence="6">The sequence shown here is derived from an EMBL/GenBank/DDBJ whole genome shotgun (WGS) entry which is preliminary data.</text>
</comment>
<dbReference type="InterPro" id="IPR015943">
    <property type="entry name" value="WD40/YVTN_repeat-like_dom_sf"/>
</dbReference>
<keyword evidence="1 3" id="KW-0853">WD repeat</keyword>
<evidence type="ECO:0000313" key="6">
    <source>
        <dbReference type="EMBL" id="MBW4466599.1"/>
    </source>
</evidence>
<dbReference type="InterPro" id="IPR020472">
    <property type="entry name" value="WD40_PAC1"/>
</dbReference>
<feature type="repeat" description="WD" evidence="3">
    <location>
        <begin position="956"/>
        <end position="990"/>
    </location>
</feature>
<dbReference type="GO" id="GO:0043531">
    <property type="term" value="F:ADP binding"/>
    <property type="evidence" value="ECO:0007669"/>
    <property type="project" value="InterPro"/>
</dbReference>
<evidence type="ECO:0000313" key="7">
    <source>
        <dbReference type="Proteomes" id="UP000707356"/>
    </source>
</evidence>
<dbReference type="SUPFAM" id="SSF52540">
    <property type="entry name" value="P-loop containing nucleoside triphosphate hydrolases"/>
    <property type="match status" value="1"/>
</dbReference>
<dbReference type="EMBL" id="JAHHHV010000069">
    <property type="protein sequence ID" value="MBW4466599.1"/>
    <property type="molecule type" value="Genomic_DNA"/>
</dbReference>
<evidence type="ECO:0000256" key="3">
    <source>
        <dbReference type="PROSITE-ProRule" id="PRU00221"/>
    </source>
</evidence>
<dbReference type="InterPro" id="IPR027417">
    <property type="entry name" value="P-loop_NTPase"/>
</dbReference>
<dbReference type="PRINTS" id="PR00364">
    <property type="entry name" value="DISEASERSIST"/>
</dbReference>
<dbReference type="Gene3D" id="2.130.10.10">
    <property type="entry name" value="YVTN repeat-like/Quinoprotein amine dehydrogenase"/>
    <property type="match status" value="5"/>
</dbReference>
<evidence type="ECO:0000259" key="5">
    <source>
        <dbReference type="Pfam" id="PF26355"/>
    </source>
</evidence>